<evidence type="ECO:0000256" key="2">
    <source>
        <dbReference type="ARBA" id="ARBA00010265"/>
    </source>
</evidence>
<dbReference type="InterPro" id="IPR006311">
    <property type="entry name" value="TAT_signal"/>
</dbReference>
<evidence type="ECO:0000313" key="8">
    <source>
        <dbReference type="EMBL" id="RAK67826.1"/>
    </source>
</evidence>
<dbReference type="Proteomes" id="UP000249524">
    <property type="component" value="Unassembled WGS sequence"/>
</dbReference>
<keyword evidence="4 7" id="KW-1133">Transmembrane helix</keyword>
<evidence type="ECO:0000313" key="9">
    <source>
        <dbReference type="Proteomes" id="UP000249524"/>
    </source>
</evidence>
<keyword evidence="3 7" id="KW-0812">Transmembrane</keyword>
<dbReference type="Pfam" id="PF03743">
    <property type="entry name" value="TrbI"/>
    <property type="match status" value="1"/>
</dbReference>
<feature type="region of interest" description="Disordered" evidence="6">
    <location>
        <begin position="73"/>
        <end position="140"/>
    </location>
</feature>
<feature type="compositionally biased region" description="Pro residues" evidence="6">
    <location>
        <begin position="118"/>
        <end position="128"/>
    </location>
</feature>
<comment type="similarity">
    <text evidence="2">Belongs to the TrbI/VirB10 family.</text>
</comment>
<keyword evidence="9" id="KW-1185">Reference proteome</keyword>
<feature type="transmembrane region" description="Helical" evidence="7">
    <location>
        <begin position="36"/>
        <end position="57"/>
    </location>
</feature>
<sequence>MTRLDAPDAGSQPKTTLPPLDTRAPRPRVARLRRSVVTAAVLAAAALVAGALAWAFVAQPELRARAFAARAGEAPSAAVGPVRPSEIVTDGPAHYGELDRLPPPRRLGATPAEADAPEPAPRIPPPTARPSGAAPDPRRQLRDQARASELFFAAVRSASAPPAARDASGPADRDAYNSHALTAPLSPFEVKAGAVIPAVLLTAIDTARTGPVVASVSENVFDTVAGRHLLIPQGARLIGRHEGESRYGDDRVFIAWSRLILPNGKSLRLEAPPGVDAQGAVGVPGKVDRRLGDLAIATVFAGAITTLGQAARDRDDRAGSFWGDAGDAAALEAARVGGRLIDRELTVRPSIRLRPGERVRVLVTHDLLLEPYGP</sequence>
<evidence type="ECO:0008006" key="10">
    <source>
        <dbReference type="Google" id="ProtNLM"/>
    </source>
</evidence>
<accession>A0A328BPB1</accession>
<evidence type="ECO:0000256" key="3">
    <source>
        <dbReference type="ARBA" id="ARBA00022692"/>
    </source>
</evidence>
<gene>
    <name evidence="8" type="ORF">DJ019_08005</name>
</gene>
<dbReference type="GO" id="GO:0016020">
    <property type="term" value="C:membrane"/>
    <property type="evidence" value="ECO:0007669"/>
    <property type="project" value="UniProtKB-SubCell"/>
</dbReference>
<dbReference type="EMBL" id="QFYS01000002">
    <property type="protein sequence ID" value="RAK67826.1"/>
    <property type="molecule type" value="Genomic_DNA"/>
</dbReference>
<dbReference type="CDD" id="cd16429">
    <property type="entry name" value="VirB10"/>
    <property type="match status" value="1"/>
</dbReference>
<evidence type="ECO:0000256" key="7">
    <source>
        <dbReference type="SAM" id="Phobius"/>
    </source>
</evidence>
<comment type="caution">
    <text evidence="8">The sequence shown here is derived from an EMBL/GenBank/DDBJ whole genome shotgun (WGS) entry which is preliminary data.</text>
</comment>
<dbReference type="InterPro" id="IPR042217">
    <property type="entry name" value="T4SS_VirB10/TrbI"/>
</dbReference>
<proteinExistence type="inferred from homology"/>
<evidence type="ECO:0000256" key="4">
    <source>
        <dbReference type="ARBA" id="ARBA00022989"/>
    </source>
</evidence>
<evidence type="ECO:0000256" key="5">
    <source>
        <dbReference type="ARBA" id="ARBA00023136"/>
    </source>
</evidence>
<keyword evidence="5 7" id="KW-0472">Membrane</keyword>
<comment type="subcellular location">
    <subcellularLocation>
        <location evidence="1">Membrane</location>
        <topology evidence="1">Single-pass membrane protein</topology>
    </subcellularLocation>
</comment>
<dbReference type="PROSITE" id="PS51318">
    <property type="entry name" value="TAT"/>
    <property type="match status" value="1"/>
</dbReference>
<dbReference type="RefSeq" id="WP_111275435.1">
    <property type="nucleotide sequence ID" value="NZ_QFYS01000002.1"/>
</dbReference>
<evidence type="ECO:0000256" key="1">
    <source>
        <dbReference type="ARBA" id="ARBA00004167"/>
    </source>
</evidence>
<dbReference type="AlphaFoldDB" id="A0A328BPB1"/>
<organism evidence="8 9">
    <name type="scientific">Phenylobacterium kunshanense</name>
    <dbReference type="NCBI Taxonomy" id="1445034"/>
    <lineage>
        <taxon>Bacteria</taxon>
        <taxon>Pseudomonadati</taxon>
        <taxon>Pseudomonadota</taxon>
        <taxon>Alphaproteobacteria</taxon>
        <taxon>Caulobacterales</taxon>
        <taxon>Caulobacteraceae</taxon>
        <taxon>Phenylobacterium</taxon>
    </lineage>
</organism>
<evidence type="ECO:0000256" key="6">
    <source>
        <dbReference type="SAM" id="MobiDB-lite"/>
    </source>
</evidence>
<dbReference type="Gene3D" id="2.40.128.260">
    <property type="entry name" value="Type IV secretion system, VirB10/TraB/TrbI"/>
    <property type="match status" value="1"/>
</dbReference>
<dbReference type="InterPro" id="IPR005498">
    <property type="entry name" value="T4SS_VirB10/TraB/TrbI"/>
</dbReference>
<reference evidence="8 9" key="1">
    <citation type="submission" date="2018-05" db="EMBL/GenBank/DDBJ databases">
        <authorList>
            <person name="Lanie J.A."/>
            <person name="Ng W.-L."/>
            <person name="Kazmierczak K.M."/>
            <person name="Andrzejewski T.M."/>
            <person name="Davidsen T.M."/>
            <person name="Wayne K.J."/>
            <person name="Tettelin H."/>
            <person name="Glass J.I."/>
            <person name="Rusch D."/>
            <person name="Podicherti R."/>
            <person name="Tsui H.-C.T."/>
            <person name="Winkler M.E."/>
        </authorList>
    </citation>
    <scope>NUCLEOTIDE SEQUENCE [LARGE SCALE GENOMIC DNA]</scope>
    <source>
        <strain evidence="8 9">BUT-10</strain>
    </source>
</reference>
<name>A0A328BPB1_9CAUL</name>
<protein>
    <recommendedName>
        <fullName evidence="10">Conjugal transfer protein TrbI</fullName>
    </recommendedName>
</protein>
<dbReference type="OrthoDB" id="9807354at2"/>
<feature type="region of interest" description="Disordered" evidence="6">
    <location>
        <begin position="1"/>
        <end position="26"/>
    </location>
</feature>